<evidence type="ECO:0000313" key="1">
    <source>
        <dbReference type="EMBL" id="MBA8929395.1"/>
    </source>
</evidence>
<comment type="caution">
    <text evidence="1">The sequence shown here is derived from an EMBL/GenBank/DDBJ whole genome shotgun (WGS) entry which is preliminary data.</text>
</comment>
<gene>
    <name evidence="1" type="ORF">BC739_006613</name>
</gene>
<keyword evidence="2" id="KW-1185">Reference proteome</keyword>
<protein>
    <submittedName>
        <fullName evidence="1">Uncharacterized protein</fullName>
    </submittedName>
</protein>
<name>A0ABR6BR45_9PSEU</name>
<accession>A0ABR6BR45</accession>
<dbReference type="EMBL" id="JACJID010000005">
    <property type="protein sequence ID" value="MBA8929395.1"/>
    <property type="molecule type" value="Genomic_DNA"/>
</dbReference>
<organism evidence="1 2">
    <name type="scientific">Kutzneria viridogrisea</name>
    <dbReference type="NCBI Taxonomy" id="47990"/>
    <lineage>
        <taxon>Bacteria</taxon>
        <taxon>Bacillati</taxon>
        <taxon>Actinomycetota</taxon>
        <taxon>Actinomycetes</taxon>
        <taxon>Pseudonocardiales</taxon>
        <taxon>Pseudonocardiaceae</taxon>
        <taxon>Kutzneria</taxon>
    </lineage>
</organism>
<reference evidence="1 2" key="1">
    <citation type="submission" date="2020-08" db="EMBL/GenBank/DDBJ databases">
        <title>Genomic Encyclopedia of Archaeal and Bacterial Type Strains, Phase II (KMG-II): from individual species to whole genera.</title>
        <authorList>
            <person name="Goeker M."/>
        </authorList>
    </citation>
    <scope>NUCLEOTIDE SEQUENCE [LARGE SCALE GENOMIC DNA]</scope>
    <source>
        <strain evidence="1 2">DSM 43850</strain>
    </source>
</reference>
<dbReference type="Proteomes" id="UP000517916">
    <property type="component" value="Unassembled WGS sequence"/>
</dbReference>
<dbReference type="RefSeq" id="WP_182839326.1">
    <property type="nucleotide sequence ID" value="NZ_BAAABQ010000093.1"/>
</dbReference>
<sequence length="94" mass="10167">MSVHPRTIIDHTGALVDVLSRYYDMLGRARATQREISAVVDNALAAGIPSTVLRDVIECYSETVTGNPLRPSDVHAALLSDGERGILSAVARRH</sequence>
<evidence type="ECO:0000313" key="2">
    <source>
        <dbReference type="Proteomes" id="UP000517916"/>
    </source>
</evidence>
<proteinExistence type="predicted"/>